<dbReference type="EMBL" id="CP029347">
    <property type="protein sequence ID" value="AWL11916.1"/>
    <property type="molecule type" value="Genomic_DNA"/>
</dbReference>
<dbReference type="KEGG" id="salh:HMF8227_01441"/>
<dbReference type="RefSeq" id="WP_109339532.1">
    <property type="nucleotide sequence ID" value="NZ_CP029347.1"/>
</dbReference>
<keyword evidence="3" id="KW-1185">Reference proteome</keyword>
<dbReference type="AlphaFoldDB" id="A0A2S2E2N0"/>
<organism evidence="2 3">
    <name type="scientific">Saliniradius amylolyticus</name>
    <dbReference type="NCBI Taxonomy" id="2183582"/>
    <lineage>
        <taxon>Bacteria</taxon>
        <taxon>Pseudomonadati</taxon>
        <taxon>Pseudomonadota</taxon>
        <taxon>Gammaproteobacteria</taxon>
        <taxon>Alteromonadales</taxon>
        <taxon>Alteromonadaceae</taxon>
        <taxon>Saliniradius</taxon>
    </lineage>
</organism>
<feature type="transmembrane region" description="Helical" evidence="1">
    <location>
        <begin position="40"/>
        <end position="57"/>
    </location>
</feature>
<keyword evidence="1" id="KW-0812">Transmembrane</keyword>
<feature type="transmembrane region" description="Helical" evidence="1">
    <location>
        <begin position="6"/>
        <end position="28"/>
    </location>
</feature>
<proteinExistence type="predicted"/>
<evidence type="ECO:0000313" key="2">
    <source>
        <dbReference type="EMBL" id="AWL11916.1"/>
    </source>
</evidence>
<evidence type="ECO:0000313" key="3">
    <source>
        <dbReference type="Proteomes" id="UP000245728"/>
    </source>
</evidence>
<evidence type="ECO:0000256" key="1">
    <source>
        <dbReference type="SAM" id="Phobius"/>
    </source>
</evidence>
<dbReference type="Proteomes" id="UP000245728">
    <property type="component" value="Chromosome"/>
</dbReference>
<accession>A0A2S2E2N0</accession>
<gene>
    <name evidence="2" type="ORF">HMF8227_01441</name>
</gene>
<name>A0A2S2E2N0_9ALTE</name>
<protein>
    <submittedName>
        <fullName evidence="2">Uncharacterized protein</fullName>
    </submittedName>
</protein>
<keyword evidence="1" id="KW-1133">Transmembrane helix</keyword>
<reference evidence="2 3" key="1">
    <citation type="submission" date="2018-05" db="EMBL/GenBank/DDBJ databases">
        <title>Salinimonas sp. HMF8227 Genome sequencing and assembly.</title>
        <authorList>
            <person name="Kang H."/>
            <person name="Kang J."/>
            <person name="Cha I."/>
            <person name="Kim H."/>
            <person name="Joh K."/>
        </authorList>
    </citation>
    <scope>NUCLEOTIDE SEQUENCE [LARGE SCALE GENOMIC DNA]</scope>
    <source>
        <strain evidence="2 3">HMF8227</strain>
    </source>
</reference>
<keyword evidence="1" id="KW-0472">Membrane</keyword>
<sequence length="63" mass="7342">MIDTALDMAGIFGIAIYLYGLVCSLLELKRGFRVYKPTSKYLATSVFWPLVLFYLMWKEWRAA</sequence>